<evidence type="ECO:0000256" key="1">
    <source>
        <dbReference type="SAM" id="MobiDB-lite"/>
    </source>
</evidence>
<accession>A0ABQ8W828</accession>
<dbReference type="Proteomes" id="UP001220256">
    <property type="component" value="Unassembled WGS sequence"/>
</dbReference>
<evidence type="ECO:0000313" key="3">
    <source>
        <dbReference type="Proteomes" id="UP001220256"/>
    </source>
</evidence>
<comment type="caution">
    <text evidence="2">The sequence shown here is derived from an EMBL/GenBank/DDBJ whole genome shotgun (WGS) entry which is preliminary data.</text>
</comment>
<sequence>MENWDRSGGTRKAVRSGFERGTFYLASARVEVHDGLRARADKQQAGGRLDDTGGGLDHTAMREAD</sequence>
<reference evidence="2 3" key="1">
    <citation type="journal article" date="2023" name="IMA Fungus">
        <title>Comparative genomic study of the Penicillium genus elucidates a diverse pangenome and 15 lateral gene transfer events.</title>
        <authorList>
            <person name="Petersen C."/>
            <person name="Sorensen T."/>
            <person name="Nielsen M.R."/>
            <person name="Sondergaard T.E."/>
            <person name="Sorensen J.L."/>
            <person name="Fitzpatrick D.A."/>
            <person name="Frisvad J.C."/>
            <person name="Nielsen K.L."/>
        </authorList>
    </citation>
    <scope>NUCLEOTIDE SEQUENCE [LARGE SCALE GENOMIC DNA]</scope>
    <source>
        <strain evidence="2 3">IBT 3361</strain>
    </source>
</reference>
<protein>
    <submittedName>
        <fullName evidence="2">Uncharacterized protein</fullName>
    </submittedName>
</protein>
<feature type="region of interest" description="Disordered" evidence="1">
    <location>
        <begin position="38"/>
        <end position="65"/>
    </location>
</feature>
<name>A0ABQ8W828_PENCH</name>
<keyword evidence="3" id="KW-1185">Reference proteome</keyword>
<evidence type="ECO:0000313" key="2">
    <source>
        <dbReference type="EMBL" id="KAJ5260095.1"/>
    </source>
</evidence>
<proteinExistence type="predicted"/>
<gene>
    <name evidence="2" type="ORF">N7505_009476</name>
</gene>
<dbReference type="EMBL" id="JAPVEB010000008">
    <property type="protein sequence ID" value="KAJ5260095.1"/>
    <property type="molecule type" value="Genomic_DNA"/>
</dbReference>
<organism evidence="2 3">
    <name type="scientific">Penicillium chrysogenum</name>
    <name type="common">Penicillium notatum</name>
    <dbReference type="NCBI Taxonomy" id="5076"/>
    <lineage>
        <taxon>Eukaryota</taxon>
        <taxon>Fungi</taxon>
        <taxon>Dikarya</taxon>
        <taxon>Ascomycota</taxon>
        <taxon>Pezizomycotina</taxon>
        <taxon>Eurotiomycetes</taxon>
        <taxon>Eurotiomycetidae</taxon>
        <taxon>Eurotiales</taxon>
        <taxon>Aspergillaceae</taxon>
        <taxon>Penicillium</taxon>
        <taxon>Penicillium chrysogenum species complex</taxon>
    </lineage>
</organism>